<dbReference type="Proteomes" id="UP001165160">
    <property type="component" value="Unassembled WGS sequence"/>
</dbReference>
<dbReference type="InterPro" id="IPR002867">
    <property type="entry name" value="IBR_dom"/>
</dbReference>
<gene>
    <name evidence="10" type="ORF">TrVE_jg14318</name>
</gene>
<comment type="caution">
    <text evidence="10">The sequence shown here is derived from an EMBL/GenBank/DDBJ whole genome shotgun (WGS) entry which is preliminary data.</text>
</comment>
<dbReference type="InterPro" id="IPR013083">
    <property type="entry name" value="Znf_RING/FYVE/PHD"/>
</dbReference>
<organism evidence="10 11">
    <name type="scientific">Triparma verrucosa</name>
    <dbReference type="NCBI Taxonomy" id="1606542"/>
    <lineage>
        <taxon>Eukaryota</taxon>
        <taxon>Sar</taxon>
        <taxon>Stramenopiles</taxon>
        <taxon>Ochrophyta</taxon>
        <taxon>Bolidophyceae</taxon>
        <taxon>Parmales</taxon>
        <taxon>Triparmaceae</taxon>
        <taxon>Triparma</taxon>
    </lineage>
</organism>
<keyword evidence="11" id="KW-1185">Reference proteome</keyword>
<dbReference type="PANTHER" id="PTHR22770">
    <property type="entry name" value="UBIQUITIN CONJUGATING ENZYME 7 INTERACTING PROTEIN-RELATED"/>
    <property type="match status" value="1"/>
</dbReference>
<dbReference type="InterPro" id="IPR047544">
    <property type="entry name" value="RING-HC_RBR_RNF216"/>
</dbReference>
<keyword evidence="4" id="KW-0677">Repeat</keyword>
<keyword evidence="6" id="KW-0833">Ubl conjugation pathway</keyword>
<evidence type="ECO:0000256" key="3">
    <source>
        <dbReference type="ARBA" id="ARBA00022723"/>
    </source>
</evidence>
<keyword evidence="7" id="KW-0862">Zinc</keyword>
<evidence type="ECO:0000259" key="9">
    <source>
        <dbReference type="PROSITE" id="PS51873"/>
    </source>
</evidence>
<evidence type="ECO:0000313" key="10">
    <source>
        <dbReference type="EMBL" id="GMH93335.1"/>
    </source>
</evidence>
<evidence type="ECO:0000313" key="11">
    <source>
        <dbReference type="Proteomes" id="UP001165160"/>
    </source>
</evidence>
<dbReference type="Gene3D" id="1.20.120.1750">
    <property type="match status" value="1"/>
</dbReference>
<accession>A0A9W7EWY2</accession>
<dbReference type="PROSITE" id="PS51873">
    <property type="entry name" value="TRIAD"/>
    <property type="match status" value="1"/>
</dbReference>
<dbReference type="GO" id="GO:0008270">
    <property type="term" value="F:zinc ion binding"/>
    <property type="evidence" value="ECO:0007669"/>
    <property type="project" value="UniProtKB-KW"/>
</dbReference>
<dbReference type="Gene3D" id="3.30.40.10">
    <property type="entry name" value="Zinc/RING finger domain, C3HC4 (zinc finger)"/>
    <property type="match status" value="1"/>
</dbReference>
<dbReference type="SMART" id="SM00647">
    <property type="entry name" value="IBR"/>
    <property type="match status" value="2"/>
</dbReference>
<dbReference type="SUPFAM" id="SSF57850">
    <property type="entry name" value="RING/U-box"/>
    <property type="match status" value="2"/>
</dbReference>
<dbReference type="GO" id="GO:0016740">
    <property type="term" value="F:transferase activity"/>
    <property type="evidence" value="ECO:0007669"/>
    <property type="project" value="UniProtKB-KW"/>
</dbReference>
<evidence type="ECO:0000256" key="8">
    <source>
        <dbReference type="SAM" id="MobiDB-lite"/>
    </source>
</evidence>
<keyword evidence="3" id="KW-0479">Metal-binding</keyword>
<keyword evidence="2" id="KW-0808">Transferase</keyword>
<dbReference type="CDD" id="cd20339">
    <property type="entry name" value="BRcat_RBR_RNF216"/>
    <property type="match status" value="1"/>
</dbReference>
<evidence type="ECO:0000256" key="4">
    <source>
        <dbReference type="ARBA" id="ARBA00022737"/>
    </source>
</evidence>
<sequence>MDSSTPRTSSAIKNIAQMSANAVLAEGLKRSRDANAAVNEIVYEIVNENENIINMVDMVDHIDTKPSPKKSPIKSPKKVNRNKAAAPAGSFAGGFAGSKMEPIEINSQSSEDEKGIFDGVDGVDDMWVDDHEQESDAKDPNPSPSKKQRAYKSTPKEQASKSTPKEQASKSTPKGSSSTSTSSSSSSSHLPHPAPIVAEPKKPKPLTLTDLTKLVTDVFPDACPDHTKSLLKRFRCTEEHHLPTVLTHMLTEGYTKVTLPTHLPSESLTLGLGLTKKYKRDYTSFSWTTSPSYRSDSLKRLLNDFSFLAVTGMSEVFEKYKFHYYHMHEGVCSAVSGPLDSEGKVLGEALTGKVNKEGKRRLKEMGLQCLRRPRRRKAHPEESFTDLVLMEEVEFVEERLKEKQVDMDAVISIKLARARAEERGELMECECCYDDVCFEEMCQCTGGHLFCLECLRRFAEEKLFGQQSTVLGCMAQNEDGNKCEGTFTDSQLERALPKKVMRKLQEAIYEKAVEDAKMDDIAKCPICDFTAVCEDRVFKCPALGCGYESCKDCGEPPHFPLKCSEVEKTSHAESRKKIEEAMTMARVRECPDCGKRFFKTEGCNKMSCSCGGLSCYICREKLERSVGYKHFCQVSGCDHSSCGRCPLFSDSVEDDRRAMREAGLKAMAENENELLRGAKKDLANGEEVKCVDVDTLLEDKPTDGEAAKRAARIAQQNAHLGVGAMARVAYQEIDNANRRRAQQPEPGAPRQGVMGRIFGGGR</sequence>
<evidence type="ECO:0000256" key="7">
    <source>
        <dbReference type="ARBA" id="ARBA00022833"/>
    </source>
</evidence>
<dbReference type="InterPro" id="IPR047545">
    <property type="entry name" value="BRcat_RBR_RNF216"/>
</dbReference>
<dbReference type="EMBL" id="BRXX01000138">
    <property type="protein sequence ID" value="GMH93335.1"/>
    <property type="molecule type" value="Genomic_DNA"/>
</dbReference>
<dbReference type="InterPro" id="IPR047546">
    <property type="entry name" value="Rcat_RBR_RNF216"/>
</dbReference>
<feature type="compositionally biased region" description="Basic and acidic residues" evidence="8">
    <location>
        <begin position="154"/>
        <end position="168"/>
    </location>
</feature>
<dbReference type="Pfam" id="PF26200">
    <property type="entry name" value="Rcat_RNF216"/>
    <property type="match status" value="1"/>
</dbReference>
<feature type="region of interest" description="Disordered" evidence="8">
    <location>
        <begin position="738"/>
        <end position="762"/>
    </location>
</feature>
<reference evidence="11" key="1">
    <citation type="journal article" date="2023" name="Commun. Biol.">
        <title>Genome analysis of Parmales, the sister group of diatoms, reveals the evolutionary specialization of diatoms from phago-mixotrophs to photoautotrophs.</title>
        <authorList>
            <person name="Ban H."/>
            <person name="Sato S."/>
            <person name="Yoshikawa S."/>
            <person name="Yamada K."/>
            <person name="Nakamura Y."/>
            <person name="Ichinomiya M."/>
            <person name="Sato N."/>
            <person name="Blanc-Mathieu R."/>
            <person name="Endo H."/>
            <person name="Kuwata A."/>
            <person name="Ogata H."/>
        </authorList>
    </citation>
    <scope>NUCLEOTIDE SEQUENCE [LARGE SCALE GENOMIC DNA]</scope>
    <source>
        <strain evidence="11">NIES 3699</strain>
    </source>
</reference>
<name>A0A9W7EWY2_9STRA</name>
<dbReference type="InterPro" id="IPR044066">
    <property type="entry name" value="TRIAD_supradom"/>
</dbReference>
<proteinExistence type="predicted"/>
<evidence type="ECO:0000256" key="6">
    <source>
        <dbReference type="ARBA" id="ARBA00022786"/>
    </source>
</evidence>
<feature type="compositionally biased region" description="Basic residues" evidence="8">
    <location>
        <begin position="67"/>
        <end position="81"/>
    </location>
</feature>
<dbReference type="AlphaFoldDB" id="A0A9W7EWY2"/>
<dbReference type="PANTHER" id="PTHR22770:SF47">
    <property type="entry name" value="E3 UBIQUITIN-PROTEIN LIGASE RNF216"/>
    <property type="match status" value="1"/>
</dbReference>
<dbReference type="CDD" id="cd16630">
    <property type="entry name" value="RING-HC_RBR_RNF216"/>
    <property type="match status" value="1"/>
</dbReference>
<evidence type="ECO:0000256" key="2">
    <source>
        <dbReference type="ARBA" id="ARBA00022679"/>
    </source>
</evidence>
<evidence type="ECO:0000256" key="1">
    <source>
        <dbReference type="ARBA" id="ARBA00004906"/>
    </source>
</evidence>
<feature type="region of interest" description="Disordered" evidence="8">
    <location>
        <begin position="63"/>
        <end position="97"/>
    </location>
</feature>
<keyword evidence="5" id="KW-0863">Zinc-finger</keyword>
<dbReference type="Pfam" id="PF26191">
    <property type="entry name" value="RING-HC_RBR_RNF216"/>
    <property type="match status" value="1"/>
</dbReference>
<evidence type="ECO:0000256" key="5">
    <source>
        <dbReference type="ARBA" id="ARBA00022771"/>
    </source>
</evidence>
<feature type="domain" description="RING-type" evidence="9">
    <location>
        <begin position="425"/>
        <end position="641"/>
    </location>
</feature>
<comment type="pathway">
    <text evidence="1">Protein modification; protein ubiquitination.</text>
</comment>
<feature type="region of interest" description="Disordered" evidence="8">
    <location>
        <begin position="131"/>
        <end position="204"/>
    </location>
</feature>
<protein>
    <recommendedName>
        <fullName evidence="9">RING-type domain-containing protein</fullName>
    </recommendedName>
</protein>
<dbReference type="InterPro" id="IPR051628">
    <property type="entry name" value="LUBAC_E3_Ligases"/>
</dbReference>
<dbReference type="CDD" id="cd20353">
    <property type="entry name" value="Rcat_RBR_RNF216"/>
    <property type="match status" value="1"/>
</dbReference>
<feature type="compositionally biased region" description="Low complexity" evidence="8">
    <location>
        <begin position="169"/>
        <end position="188"/>
    </location>
</feature>